<evidence type="ECO:0000313" key="5">
    <source>
        <dbReference type="Proteomes" id="UP000295511"/>
    </source>
</evidence>
<protein>
    <recommendedName>
        <fullName evidence="3">Recombinase zinc beta ribbon domain-containing protein</fullName>
    </recommendedName>
</protein>
<dbReference type="OrthoDB" id="4500247at2"/>
<dbReference type="AlphaFoldDB" id="A0A4R5KMY2"/>
<accession>A0A4R5KMY2</accession>
<feature type="region of interest" description="Disordered" evidence="2">
    <location>
        <begin position="1"/>
        <end position="24"/>
    </location>
</feature>
<evidence type="ECO:0000256" key="1">
    <source>
        <dbReference type="SAM" id="Coils"/>
    </source>
</evidence>
<gene>
    <name evidence="4" type="ORF">E1809_08905</name>
</gene>
<evidence type="ECO:0000256" key="2">
    <source>
        <dbReference type="SAM" id="MobiDB-lite"/>
    </source>
</evidence>
<evidence type="ECO:0000313" key="4">
    <source>
        <dbReference type="EMBL" id="TDF96993.1"/>
    </source>
</evidence>
<name>A0A4R5KMY2_9MICC</name>
<dbReference type="EMBL" id="SMRU01000009">
    <property type="protein sequence ID" value="TDF96993.1"/>
    <property type="molecule type" value="Genomic_DNA"/>
</dbReference>
<comment type="caution">
    <text evidence="4">The sequence shown here is derived from an EMBL/GenBank/DDBJ whole genome shotgun (WGS) entry which is preliminary data.</text>
</comment>
<keyword evidence="5" id="KW-1185">Reference proteome</keyword>
<dbReference type="Proteomes" id="UP000295511">
    <property type="component" value="Unassembled WGS sequence"/>
</dbReference>
<dbReference type="Pfam" id="PF13408">
    <property type="entry name" value="Zn_ribbon_recom"/>
    <property type="match status" value="1"/>
</dbReference>
<feature type="domain" description="Recombinase zinc beta ribbon" evidence="3">
    <location>
        <begin position="55"/>
        <end position="94"/>
    </location>
</feature>
<organism evidence="4 5">
    <name type="scientific">Arthrobacter terricola</name>
    <dbReference type="NCBI Taxonomy" id="2547396"/>
    <lineage>
        <taxon>Bacteria</taxon>
        <taxon>Bacillati</taxon>
        <taxon>Actinomycetota</taxon>
        <taxon>Actinomycetes</taxon>
        <taxon>Micrococcales</taxon>
        <taxon>Micrococcaceae</taxon>
        <taxon>Arthrobacter</taxon>
    </lineage>
</organism>
<reference evidence="4 5" key="1">
    <citation type="submission" date="2019-03" db="EMBL/GenBank/DDBJ databases">
        <title>Whole genome sequence of Arthrobacter sp JH1-1.</title>
        <authorList>
            <person name="Trinh H.N."/>
        </authorList>
    </citation>
    <scope>NUCLEOTIDE SEQUENCE [LARGE SCALE GENOMIC DNA]</scope>
    <source>
        <strain evidence="4 5">JH1-1</strain>
    </source>
</reference>
<keyword evidence="1" id="KW-0175">Coiled coil</keyword>
<sequence length="252" mass="28107">MVMRSTNAGIAMHKGKETGKSEFPPIVSENEWRTAARIVKDPSRRTQFDARIKHMLAGLILCGQCEARMKISSRSQSASATNRNYYKCPTKGGGHAFQTAAPLEEFISDVVVSYLQQPGSLALFGAPAERDELERMTELQQQAVTLRERLDGYYEEAAKTGSPSPAALAKIESSIFAELEKIESQMSHARGAGILAGVAPDEIPQWWNQASVEKRRMVIEDRMVIHIDPVRKAAPRVFDKSRVRIDWKTYAV</sequence>
<evidence type="ECO:0000259" key="3">
    <source>
        <dbReference type="Pfam" id="PF13408"/>
    </source>
</evidence>
<dbReference type="InterPro" id="IPR025827">
    <property type="entry name" value="Zn_ribbon_recom_dom"/>
</dbReference>
<feature type="coiled-coil region" evidence="1">
    <location>
        <begin position="129"/>
        <end position="156"/>
    </location>
</feature>
<proteinExistence type="predicted"/>